<feature type="compositionally biased region" description="Low complexity" evidence="1">
    <location>
        <begin position="176"/>
        <end position="196"/>
    </location>
</feature>
<gene>
    <name evidence="3" type="ORF">ERS450000_01778</name>
</gene>
<sequence>MTLDDDDGWNRRARGETKTQRLDRNWSHLLQELRVLQTGVQLLTGFLVTLPFQPGFADLDTGMRAIYLTTMGASVAATVFVVAPVAWHRVLFRRHRLEQLVAAAHRFAAAGMVCLAVALTGALVLVVDRILGEEAAAAAAVVLAVSFLLAWMIGPWRRRGHRQAPRRSPHSGGSGRRMSSATEPPATSASTPSDSS</sequence>
<dbReference type="OMA" id="APAVWHR"/>
<evidence type="ECO:0000313" key="3">
    <source>
        <dbReference type="EMBL" id="CRY76291.1"/>
    </source>
</evidence>
<dbReference type="AlphaFoldDB" id="A0A0H5P1I0"/>
<reference evidence="4" key="1">
    <citation type="submission" date="2015-03" db="EMBL/GenBank/DDBJ databases">
        <authorList>
            <consortium name="Pathogen Informatics"/>
        </authorList>
    </citation>
    <scope>NUCLEOTIDE SEQUENCE [LARGE SCALE GENOMIC DNA]</scope>
    <source>
        <strain evidence="4">NCTC11134</strain>
    </source>
</reference>
<feature type="region of interest" description="Disordered" evidence="1">
    <location>
        <begin position="160"/>
        <end position="196"/>
    </location>
</feature>
<keyword evidence="2" id="KW-0472">Membrane</keyword>
<keyword evidence="2" id="KW-1133">Transmembrane helix</keyword>
<dbReference type="RefSeq" id="WP_011208852.1">
    <property type="nucleotide sequence ID" value="NZ_CAACYE020000001.1"/>
</dbReference>
<dbReference type="EMBL" id="LN868938">
    <property type="protein sequence ID" value="CRY76291.1"/>
    <property type="molecule type" value="Genomic_DNA"/>
</dbReference>
<dbReference type="KEGG" id="nfr:ERS450000_01778"/>
<dbReference type="InterPro" id="IPR046291">
    <property type="entry name" value="DUF6328"/>
</dbReference>
<accession>A0A0H5P1I0</accession>
<evidence type="ECO:0000256" key="1">
    <source>
        <dbReference type="SAM" id="MobiDB-lite"/>
    </source>
</evidence>
<feature type="transmembrane region" description="Helical" evidence="2">
    <location>
        <begin position="107"/>
        <end position="131"/>
    </location>
</feature>
<proteinExistence type="predicted"/>
<feature type="compositionally biased region" description="Basic residues" evidence="1">
    <location>
        <begin position="160"/>
        <end position="169"/>
    </location>
</feature>
<evidence type="ECO:0000256" key="2">
    <source>
        <dbReference type="SAM" id="Phobius"/>
    </source>
</evidence>
<protein>
    <recommendedName>
        <fullName evidence="5">Sodium:proton antiporter</fullName>
    </recommendedName>
</protein>
<dbReference type="Pfam" id="PF19853">
    <property type="entry name" value="DUF6328"/>
    <property type="match status" value="1"/>
</dbReference>
<feature type="transmembrane region" description="Helical" evidence="2">
    <location>
        <begin position="137"/>
        <end position="156"/>
    </location>
</feature>
<dbReference type="GeneID" id="61133078"/>
<name>A0A0H5P1I0_NOCFR</name>
<organism evidence="3 4">
    <name type="scientific">Nocardia farcinica</name>
    <dbReference type="NCBI Taxonomy" id="37329"/>
    <lineage>
        <taxon>Bacteria</taxon>
        <taxon>Bacillati</taxon>
        <taxon>Actinomycetota</taxon>
        <taxon>Actinomycetes</taxon>
        <taxon>Mycobacteriales</taxon>
        <taxon>Nocardiaceae</taxon>
        <taxon>Nocardia</taxon>
    </lineage>
</organism>
<evidence type="ECO:0008006" key="5">
    <source>
        <dbReference type="Google" id="ProtNLM"/>
    </source>
</evidence>
<evidence type="ECO:0000313" key="4">
    <source>
        <dbReference type="Proteomes" id="UP000057820"/>
    </source>
</evidence>
<dbReference type="Proteomes" id="UP000057820">
    <property type="component" value="Chromosome 1"/>
</dbReference>
<feature type="transmembrane region" description="Helical" evidence="2">
    <location>
        <begin position="65"/>
        <end position="87"/>
    </location>
</feature>
<keyword evidence="2" id="KW-0812">Transmembrane</keyword>